<dbReference type="EMBL" id="QLNT01000018">
    <property type="protein sequence ID" value="KAF3065424.1"/>
    <property type="molecule type" value="Genomic_DNA"/>
</dbReference>
<gene>
    <name evidence="1" type="ORF">CFAM422_009672</name>
</gene>
<evidence type="ECO:0000313" key="1">
    <source>
        <dbReference type="EMBL" id="KAF3065424.1"/>
    </source>
</evidence>
<organism evidence="1 2">
    <name type="scientific">Trichoderma lentiforme</name>
    <dbReference type="NCBI Taxonomy" id="1567552"/>
    <lineage>
        <taxon>Eukaryota</taxon>
        <taxon>Fungi</taxon>
        <taxon>Dikarya</taxon>
        <taxon>Ascomycota</taxon>
        <taxon>Pezizomycotina</taxon>
        <taxon>Sordariomycetes</taxon>
        <taxon>Hypocreomycetidae</taxon>
        <taxon>Hypocreales</taxon>
        <taxon>Hypocreaceae</taxon>
        <taxon>Trichoderma</taxon>
    </lineage>
</organism>
<accession>A0A9P4X8U2</accession>
<comment type="caution">
    <text evidence="1">The sequence shown here is derived from an EMBL/GenBank/DDBJ whole genome shotgun (WGS) entry which is preliminary data.</text>
</comment>
<keyword evidence="2" id="KW-1185">Reference proteome</keyword>
<dbReference type="Proteomes" id="UP000801864">
    <property type="component" value="Unassembled WGS sequence"/>
</dbReference>
<sequence>MLQLRGTSLYYIYYIYSPMPHLWLEFKRSGRWITDNTVYPLKDTRQLEEGQTFNAFKGYIWPTKTKNAKVQVWHGPGSTRGPGRAIMHKIRRTPTNSSPIKSPCRMSREPASPVLAGMVASGPIRGPVQNSQRSLLPDNNNGQVVAQNQELHNDQKLLAYQKLHNDQKLLAYQKIQDASRNFLDQLNPLFAELLIAPTNKEIALPRC</sequence>
<name>A0A9P4X8U2_9HYPO</name>
<protein>
    <submittedName>
        <fullName evidence="1">Uncharacterized protein</fullName>
    </submittedName>
</protein>
<evidence type="ECO:0000313" key="2">
    <source>
        <dbReference type="Proteomes" id="UP000801864"/>
    </source>
</evidence>
<dbReference type="AlphaFoldDB" id="A0A9P4X8U2"/>
<proteinExistence type="predicted"/>
<reference evidence="1 2" key="1">
    <citation type="submission" date="2018-06" db="EMBL/GenBank/DDBJ databases">
        <title>Genome analysis of cellulolytic fungus Trichoderma lentiforme CFAM-422.</title>
        <authorList>
            <person name="Steindorff A.S."/>
            <person name="Formighieri E.F."/>
            <person name="Midorikawa G.E.O."/>
            <person name="Tamietti M.S."/>
            <person name="Ramos E.Z."/>
            <person name="Silva A.S."/>
            <person name="Bon E.P.S."/>
            <person name="Mendes T.D."/>
            <person name="Damaso M.C.T."/>
            <person name="Favaro L.C.L."/>
        </authorList>
    </citation>
    <scope>NUCLEOTIDE SEQUENCE [LARGE SCALE GENOMIC DNA]</scope>
    <source>
        <strain evidence="1 2">CFAM-422</strain>
    </source>
</reference>